<comment type="caution">
    <text evidence="1">The sequence shown here is derived from an EMBL/GenBank/DDBJ whole genome shotgun (WGS) entry which is preliminary data.</text>
</comment>
<evidence type="ECO:0000313" key="2">
    <source>
        <dbReference type="Proteomes" id="UP000775213"/>
    </source>
</evidence>
<dbReference type="Proteomes" id="UP000775213">
    <property type="component" value="Unassembled WGS sequence"/>
</dbReference>
<keyword evidence="2" id="KW-1185">Reference proteome</keyword>
<organism evidence="1 2">
    <name type="scientific">Dendrobium chrysotoxum</name>
    <name type="common">Orchid</name>
    <dbReference type="NCBI Taxonomy" id="161865"/>
    <lineage>
        <taxon>Eukaryota</taxon>
        <taxon>Viridiplantae</taxon>
        <taxon>Streptophyta</taxon>
        <taxon>Embryophyta</taxon>
        <taxon>Tracheophyta</taxon>
        <taxon>Spermatophyta</taxon>
        <taxon>Magnoliopsida</taxon>
        <taxon>Liliopsida</taxon>
        <taxon>Asparagales</taxon>
        <taxon>Orchidaceae</taxon>
        <taxon>Epidendroideae</taxon>
        <taxon>Malaxideae</taxon>
        <taxon>Dendrobiinae</taxon>
        <taxon>Dendrobium</taxon>
    </lineage>
</organism>
<proteinExistence type="predicted"/>
<accession>A0AAV7FLQ6</accession>
<reference evidence="1 2" key="1">
    <citation type="journal article" date="2021" name="Hortic Res">
        <title>Chromosome-scale assembly of the Dendrobium chrysotoxum genome enhances the understanding of orchid evolution.</title>
        <authorList>
            <person name="Zhang Y."/>
            <person name="Zhang G.Q."/>
            <person name="Zhang D."/>
            <person name="Liu X.D."/>
            <person name="Xu X.Y."/>
            <person name="Sun W.H."/>
            <person name="Yu X."/>
            <person name="Zhu X."/>
            <person name="Wang Z.W."/>
            <person name="Zhao X."/>
            <person name="Zhong W.Y."/>
            <person name="Chen H."/>
            <person name="Yin W.L."/>
            <person name="Huang T."/>
            <person name="Niu S.C."/>
            <person name="Liu Z.J."/>
        </authorList>
    </citation>
    <scope>NUCLEOTIDE SEQUENCE [LARGE SCALE GENOMIC DNA]</scope>
    <source>
        <strain evidence="1">Lindl</strain>
    </source>
</reference>
<protein>
    <submittedName>
        <fullName evidence="1">Uncharacterized protein</fullName>
    </submittedName>
</protein>
<sequence length="69" mass="7544">MAGAPTVRNPYTAGYIDLWIPAAAVSQSDGQSRIRTITCPHDASCSLPSPARSHASIFFRSQLRKLRSR</sequence>
<evidence type="ECO:0000313" key="1">
    <source>
        <dbReference type="EMBL" id="KAH0435155.1"/>
    </source>
</evidence>
<dbReference type="AlphaFoldDB" id="A0AAV7FLQ6"/>
<name>A0AAV7FLQ6_DENCH</name>
<gene>
    <name evidence="1" type="ORF">IEQ34_026680</name>
</gene>
<dbReference type="EMBL" id="JAGFBR010000775">
    <property type="protein sequence ID" value="KAH0435155.1"/>
    <property type="molecule type" value="Genomic_DNA"/>
</dbReference>